<dbReference type="EMBL" id="KZ293661">
    <property type="protein sequence ID" value="PBK91425.1"/>
    <property type="molecule type" value="Genomic_DNA"/>
</dbReference>
<feature type="compositionally biased region" description="Low complexity" evidence="1">
    <location>
        <begin position="1"/>
        <end position="23"/>
    </location>
</feature>
<evidence type="ECO:0000313" key="2">
    <source>
        <dbReference type="EMBL" id="PBK91425.1"/>
    </source>
</evidence>
<dbReference type="STRING" id="47427.A0A2H3D860"/>
<dbReference type="InParanoid" id="A0A2H3D860"/>
<accession>A0A2H3D860</accession>
<dbReference type="OMA" id="SHAYDDI"/>
<sequence length="227" mass="25076">MSSSSSTTQNGSRSPSPHTPDSSDSLEHVAHHDLGLSSWYNTEHDNQPKCEDDNMLQLDDLIESHAYDDIESPFSIMSPTSSLGAVVERPTPLLVQSLHTAPPLAMPSNSVSVTKPIPPPASVPRRQDFLLMNHKVVHPPRESCVNLPIMFPSIPESGTKSRVETQVRVTVDLADPSSSSDPYKYDRVGSWKWLKLPQGTATKRRTRKQGKIDPDPQDILHLSLSRS</sequence>
<name>A0A2H3D860_ARMGA</name>
<feature type="region of interest" description="Disordered" evidence="1">
    <location>
        <begin position="197"/>
        <end position="227"/>
    </location>
</feature>
<dbReference type="AlphaFoldDB" id="A0A2H3D860"/>
<evidence type="ECO:0000256" key="1">
    <source>
        <dbReference type="SAM" id="MobiDB-lite"/>
    </source>
</evidence>
<protein>
    <submittedName>
        <fullName evidence="2">Uncharacterized protein</fullName>
    </submittedName>
</protein>
<keyword evidence="3" id="KW-1185">Reference proteome</keyword>
<evidence type="ECO:0000313" key="3">
    <source>
        <dbReference type="Proteomes" id="UP000217790"/>
    </source>
</evidence>
<feature type="region of interest" description="Disordered" evidence="1">
    <location>
        <begin position="1"/>
        <end position="30"/>
    </location>
</feature>
<reference evidence="3" key="1">
    <citation type="journal article" date="2017" name="Nat. Ecol. Evol.">
        <title>Genome expansion and lineage-specific genetic innovations in the forest pathogenic fungi Armillaria.</title>
        <authorList>
            <person name="Sipos G."/>
            <person name="Prasanna A.N."/>
            <person name="Walter M.C."/>
            <person name="O'Connor E."/>
            <person name="Balint B."/>
            <person name="Krizsan K."/>
            <person name="Kiss B."/>
            <person name="Hess J."/>
            <person name="Varga T."/>
            <person name="Slot J."/>
            <person name="Riley R."/>
            <person name="Boka B."/>
            <person name="Rigling D."/>
            <person name="Barry K."/>
            <person name="Lee J."/>
            <person name="Mihaltcheva S."/>
            <person name="LaButti K."/>
            <person name="Lipzen A."/>
            <person name="Waldron R."/>
            <person name="Moloney N.M."/>
            <person name="Sperisen C."/>
            <person name="Kredics L."/>
            <person name="Vagvoelgyi C."/>
            <person name="Patrignani A."/>
            <person name="Fitzpatrick D."/>
            <person name="Nagy I."/>
            <person name="Doyle S."/>
            <person name="Anderson J.B."/>
            <person name="Grigoriev I.V."/>
            <person name="Gueldener U."/>
            <person name="Muensterkoetter M."/>
            <person name="Nagy L.G."/>
        </authorList>
    </citation>
    <scope>NUCLEOTIDE SEQUENCE [LARGE SCALE GENOMIC DNA]</scope>
    <source>
        <strain evidence="3">Ar21-2</strain>
    </source>
</reference>
<gene>
    <name evidence="2" type="ORF">ARMGADRAFT_200950</name>
</gene>
<organism evidence="2 3">
    <name type="scientific">Armillaria gallica</name>
    <name type="common">Bulbous honey fungus</name>
    <name type="synonym">Armillaria bulbosa</name>
    <dbReference type="NCBI Taxonomy" id="47427"/>
    <lineage>
        <taxon>Eukaryota</taxon>
        <taxon>Fungi</taxon>
        <taxon>Dikarya</taxon>
        <taxon>Basidiomycota</taxon>
        <taxon>Agaricomycotina</taxon>
        <taxon>Agaricomycetes</taxon>
        <taxon>Agaricomycetidae</taxon>
        <taxon>Agaricales</taxon>
        <taxon>Marasmiineae</taxon>
        <taxon>Physalacriaceae</taxon>
        <taxon>Armillaria</taxon>
    </lineage>
</organism>
<proteinExistence type="predicted"/>
<dbReference type="OrthoDB" id="71307at2759"/>
<dbReference type="Proteomes" id="UP000217790">
    <property type="component" value="Unassembled WGS sequence"/>
</dbReference>